<name>A0ABY1W3B9_9ENTR</name>
<evidence type="ECO:0000313" key="2">
    <source>
        <dbReference type="Proteomes" id="UP000254849"/>
    </source>
</evidence>
<accession>A0ABY1W3B9</accession>
<evidence type="ECO:0000313" key="1">
    <source>
        <dbReference type="EMBL" id="STD07445.1"/>
    </source>
</evidence>
<protein>
    <submittedName>
        <fullName evidence="1">Uncharacterized protein</fullName>
    </submittedName>
</protein>
<proteinExistence type="predicted"/>
<dbReference type="EMBL" id="UFYH01000001">
    <property type="protein sequence ID" value="STD07445.1"/>
    <property type="molecule type" value="Genomic_DNA"/>
</dbReference>
<organism evidence="1 2">
    <name type="scientific">Cronobacter universalis NCTC 9529</name>
    <dbReference type="NCBI Taxonomy" id="1074000"/>
    <lineage>
        <taxon>Bacteria</taxon>
        <taxon>Pseudomonadati</taxon>
        <taxon>Pseudomonadota</taxon>
        <taxon>Gammaproteobacteria</taxon>
        <taxon>Enterobacterales</taxon>
        <taxon>Enterobacteriaceae</taxon>
        <taxon>Cronobacter</taxon>
    </lineage>
</organism>
<reference evidence="1 2" key="1">
    <citation type="submission" date="2018-06" db="EMBL/GenBank/DDBJ databases">
        <authorList>
            <consortium name="Pathogen Informatics"/>
            <person name="Doyle S."/>
        </authorList>
    </citation>
    <scope>NUCLEOTIDE SEQUENCE [LARGE SCALE GENOMIC DNA]</scope>
    <source>
        <strain evidence="2">NCTC 9529</strain>
    </source>
</reference>
<dbReference type="RefSeq" id="WP_007706605.1">
    <property type="nucleotide sequence ID" value="NZ_AJKW01000009.1"/>
</dbReference>
<keyword evidence="2" id="KW-1185">Reference proteome</keyword>
<dbReference type="Proteomes" id="UP000254849">
    <property type="component" value="Unassembled WGS sequence"/>
</dbReference>
<gene>
    <name evidence="1" type="ORF">NCTC9529_01978</name>
</gene>
<comment type="caution">
    <text evidence="1">The sequence shown here is derived from an EMBL/GenBank/DDBJ whole genome shotgun (WGS) entry which is preliminary data.</text>
</comment>
<sequence>MSAGTLSLTNKSAAVSGTGTSFTTELKVGDFIVFNVGGTAYTIPVKAITNNTQLTLISNYTGPTQSGVAWFSVPQEAQSLISSALATQSAEALRGLNYDKMNWQQVFSATGNVTVTLPDGSTFTGPSWGSITTSLADKAKKGANNDITSLSALTTAITVAQGGTGASNASAARNNLGLKGAAIMDAVGSVGNSSAIIESGATSSGNYLKFADGSMICWFNRGSIDVTSSARTEGSTSFYWLAYSWVFPAAFFDTSKIAISVTTAAWGGSAGTGASAVMTGSSISGLSTTSVAARIYAPIQFSSLYPLTLIATGTWK</sequence>